<evidence type="ECO:0008006" key="4">
    <source>
        <dbReference type="Google" id="ProtNLM"/>
    </source>
</evidence>
<dbReference type="InterPro" id="IPR051803">
    <property type="entry name" value="TA_system_RelE-like_toxin"/>
</dbReference>
<protein>
    <recommendedName>
        <fullName evidence="4">Death on curing protein, Doc toxin</fullName>
    </recommendedName>
</protein>
<dbReference type="Gene3D" id="3.30.2310.20">
    <property type="entry name" value="RelE-like"/>
    <property type="match status" value="1"/>
</dbReference>
<comment type="similarity">
    <text evidence="1">Belongs to the RelE toxin family.</text>
</comment>
<reference evidence="3" key="1">
    <citation type="submission" date="2018-06" db="EMBL/GenBank/DDBJ databases">
        <authorList>
            <person name="Zhirakovskaya E."/>
        </authorList>
    </citation>
    <scope>NUCLEOTIDE SEQUENCE</scope>
</reference>
<evidence type="ECO:0000256" key="1">
    <source>
        <dbReference type="ARBA" id="ARBA00006226"/>
    </source>
</evidence>
<dbReference type="EMBL" id="UOFA01000084">
    <property type="protein sequence ID" value="VAW44154.1"/>
    <property type="molecule type" value="Genomic_DNA"/>
</dbReference>
<keyword evidence="2" id="KW-1277">Toxin-antitoxin system</keyword>
<sequence length="90" mass="10332">MQIIWEQGAISDLTEMRAYIAQFNPIAADKLGHKIIETANLLKDNPTLGKAGRLYETRELVIPNTSYTLIYCVDSQTISILRVFHHSRKW</sequence>
<dbReference type="Pfam" id="PF05016">
    <property type="entry name" value="ParE_toxin"/>
    <property type="match status" value="1"/>
</dbReference>
<evidence type="ECO:0000313" key="3">
    <source>
        <dbReference type="EMBL" id="VAW44154.1"/>
    </source>
</evidence>
<name>A0A3B0WKS1_9ZZZZ</name>
<proteinExistence type="inferred from homology"/>
<dbReference type="AlphaFoldDB" id="A0A3B0WKS1"/>
<dbReference type="InterPro" id="IPR007712">
    <property type="entry name" value="RelE/ParE_toxin"/>
</dbReference>
<accession>A0A3B0WKS1</accession>
<evidence type="ECO:0000256" key="2">
    <source>
        <dbReference type="ARBA" id="ARBA00022649"/>
    </source>
</evidence>
<dbReference type="PANTHER" id="PTHR33755">
    <property type="entry name" value="TOXIN PARE1-RELATED"/>
    <property type="match status" value="1"/>
</dbReference>
<gene>
    <name evidence="3" type="ORF">MNBD_GAMMA02-1003</name>
</gene>
<dbReference type="InterPro" id="IPR035093">
    <property type="entry name" value="RelE/ParE_toxin_dom_sf"/>
</dbReference>
<organism evidence="3">
    <name type="scientific">hydrothermal vent metagenome</name>
    <dbReference type="NCBI Taxonomy" id="652676"/>
    <lineage>
        <taxon>unclassified sequences</taxon>
        <taxon>metagenomes</taxon>
        <taxon>ecological metagenomes</taxon>
    </lineage>
</organism>
<dbReference type="NCBIfam" id="TIGR02385">
    <property type="entry name" value="RelE_StbE"/>
    <property type="match status" value="1"/>
</dbReference>